<gene>
    <name evidence="1" type="ORF">CO173_00910</name>
</gene>
<sequence>MEIPHHDNHPLTPTETKLVEDARQQLIERIQYELLVRNPDPLSKEAECLYMIYAIACADRRLPITKITALWIALGKIVLEMDQQFCANFTEAYREMIFSHEGPNTGPFVSQIRSWHRVVAHARVFTREELLEYLKLAVQRATVESGKRPILSAMLMLAEKYATCNHTVAIWRENLRKVVTTPDFSFERFCAEMIPPEEIREKEEWRTAANSYFAKSFSETENSASA</sequence>
<dbReference type="EMBL" id="PFWT01000006">
    <property type="protein sequence ID" value="PJA46933.1"/>
    <property type="molecule type" value="Genomic_DNA"/>
</dbReference>
<organism evidence="1 2">
    <name type="scientific">Candidatus Uhrbacteria bacterium CG_4_9_14_3_um_filter_41_35</name>
    <dbReference type="NCBI Taxonomy" id="1975034"/>
    <lineage>
        <taxon>Bacteria</taxon>
        <taxon>Candidatus Uhriibacteriota</taxon>
    </lineage>
</organism>
<name>A0A2M7XGD2_9BACT</name>
<dbReference type="Proteomes" id="UP000231263">
    <property type="component" value="Unassembled WGS sequence"/>
</dbReference>
<evidence type="ECO:0000313" key="1">
    <source>
        <dbReference type="EMBL" id="PJA46933.1"/>
    </source>
</evidence>
<protein>
    <submittedName>
        <fullName evidence="1">Uncharacterized protein</fullName>
    </submittedName>
</protein>
<reference evidence="2" key="1">
    <citation type="submission" date="2017-09" db="EMBL/GenBank/DDBJ databases">
        <title>Depth-based differentiation of microbial function through sediment-hosted aquifers and enrichment of novel symbionts in the deep terrestrial subsurface.</title>
        <authorList>
            <person name="Probst A.J."/>
            <person name="Ladd B."/>
            <person name="Jarett J.K."/>
            <person name="Geller-Mcgrath D.E."/>
            <person name="Sieber C.M.K."/>
            <person name="Emerson J.B."/>
            <person name="Anantharaman K."/>
            <person name="Thomas B.C."/>
            <person name="Malmstrom R."/>
            <person name="Stieglmeier M."/>
            <person name="Klingl A."/>
            <person name="Woyke T."/>
            <person name="Ryan C.M."/>
            <person name="Banfield J.F."/>
        </authorList>
    </citation>
    <scope>NUCLEOTIDE SEQUENCE [LARGE SCALE GENOMIC DNA]</scope>
</reference>
<accession>A0A2M7XGD2</accession>
<evidence type="ECO:0000313" key="2">
    <source>
        <dbReference type="Proteomes" id="UP000231263"/>
    </source>
</evidence>
<comment type="caution">
    <text evidence="1">The sequence shown here is derived from an EMBL/GenBank/DDBJ whole genome shotgun (WGS) entry which is preliminary data.</text>
</comment>
<dbReference type="AlphaFoldDB" id="A0A2M7XGD2"/>
<proteinExistence type="predicted"/>